<organism evidence="1">
    <name type="scientific">uncultured Thiotrichaceae bacterium</name>
    <dbReference type="NCBI Taxonomy" id="298394"/>
    <lineage>
        <taxon>Bacteria</taxon>
        <taxon>Pseudomonadati</taxon>
        <taxon>Pseudomonadota</taxon>
        <taxon>Gammaproteobacteria</taxon>
        <taxon>Thiotrichales</taxon>
        <taxon>Thiotrichaceae</taxon>
        <taxon>environmental samples</taxon>
    </lineage>
</organism>
<name>A0A6S6TCH7_9GAMM</name>
<gene>
    <name evidence="1" type="ORF">HELGO_WM49625</name>
</gene>
<reference evidence="1" key="1">
    <citation type="submission" date="2020-01" db="EMBL/GenBank/DDBJ databases">
        <authorList>
            <person name="Meier V. D."/>
            <person name="Meier V D."/>
        </authorList>
    </citation>
    <scope>NUCLEOTIDE SEQUENCE</scope>
    <source>
        <strain evidence="1">HLG_WM_MAG_08</strain>
    </source>
</reference>
<evidence type="ECO:0000313" key="1">
    <source>
        <dbReference type="EMBL" id="CAA6818552.1"/>
    </source>
</evidence>
<accession>A0A6S6TCH7</accession>
<protein>
    <submittedName>
        <fullName evidence="1">Uncharacterized protein</fullName>
    </submittedName>
</protein>
<feature type="non-terminal residue" evidence="1">
    <location>
        <position position="1"/>
    </location>
</feature>
<proteinExistence type="predicted"/>
<sequence>SFEVFLLSRLLVFLHLSDVRWRKFSIPVYLSESCGILTTVPIQKF</sequence>
<dbReference type="EMBL" id="CACVAV010000290">
    <property type="protein sequence ID" value="CAA6818552.1"/>
    <property type="molecule type" value="Genomic_DNA"/>
</dbReference>
<dbReference type="AlphaFoldDB" id="A0A6S6TCH7"/>